<dbReference type="EMBL" id="UYIG01000113">
    <property type="protein sequence ID" value="VDG28572.1"/>
    <property type="molecule type" value="Genomic_DNA"/>
</dbReference>
<sequence>MDVILKRALAGDEVDFQSLEYQVIPKIANENTKFLIQLNTRYHTDSEITQLMSQITRQKVSPTTAIKPPFNTDFGAHIYLGQHVFINRNAMFVDLGGIYIGDRVLIGPNVTLVSVNHEENPASRRNLHCASVHIGKGAWLGANVTVLPGVTIGENAIIGAGAIVTKDVPANMVVVGTPAKVIRGIKES</sequence>
<evidence type="ECO:0000313" key="4">
    <source>
        <dbReference type="EMBL" id="VDG28572.1"/>
    </source>
</evidence>
<protein>
    <submittedName>
        <fullName evidence="4">Acetyltransferase [Lactobacillus ginsenosidimutans]</fullName>
    </submittedName>
</protein>
<dbReference type="PROSITE" id="PS00101">
    <property type="entry name" value="HEXAPEP_TRANSFERASES"/>
    <property type="match status" value="1"/>
</dbReference>
<dbReference type="CDD" id="cd03357">
    <property type="entry name" value="LbH_MAT_GAT"/>
    <property type="match status" value="1"/>
</dbReference>
<dbReference type="Pfam" id="PF00132">
    <property type="entry name" value="Hexapep"/>
    <property type="match status" value="1"/>
</dbReference>
<dbReference type="Proteomes" id="UP000289996">
    <property type="component" value="Unassembled WGS sequence"/>
</dbReference>
<keyword evidence="5" id="KW-1185">Reference proteome</keyword>
<accession>A0A660DYV8</accession>
<evidence type="ECO:0000256" key="2">
    <source>
        <dbReference type="ARBA" id="ARBA00022679"/>
    </source>
</evidence>
<evidence type="ECO:0000313" key="5">
    <source>
        <dbReference type="Proteomes" id="UP000289996"/>
    </source>
</evidence>
<proteinExistence type="inferred from homology"/>
<dbReference type="InterPro" id="IPR011004">
    <property type="entry name" value="Trimer_LpxA-like_sf"/>
</dbReference>
<reference evidence="4 5" key="1">
    <citation type="submission" date="2018-11" db="EMBL/GenBank/DDBJ databases">
        <authorList>
            <person name="Wuyts S."/>
        </authorList>
    </citation>
    <scope>NUCLEOTIDE SEQUENCE [LARGE SCALE GENOMIC DNA]</scope>
    <source>
        <strain evidence="4">Lactobacillus mudanjiangensis AMBF249</strain>
    </source>
</reference>
<keyword evidence="2 4" id="KW-0808">Transferase</keyword>
<organism evidence="4 5">
    <name type="scientific">Lactiplantibacillus mudanjiangensis</name>
    <dbReference type="NCBI Taxonomy" id="1296538"/>
    <lineage>
        <taxon>Bacteria</taxon>
        <taxon>Bacillati</taxon>
        <taxon>Bacillota</taxon>
        <taxon>Bacilli</taxon>
        <taxon>Lactobacillales</taxon>
        <taxon>Lactobacillaceae</taxon>
        <taxon>Lactiplantibacillus</taxon>
    </lineage>
</organism>
<dbReference type="OrthoDB" id="9812571at2"/>
<dbReference type="GO" id="GO:0008374">
    <property type="term" value="F:O-acyltransferase activity"/>
    <property type="evidence" value="ECO:0007669"/>
    <property type="project" value="TreeGrafter"/>
</dbReference>
<dbReference type="RefSeq" id="WP_130843638.1">
    <property type="nucleotide sequence ID" value="NZ_BJDY01000002.1"/>
</dbReference>
<dbReference type="PANTHER" id="PTHR23416:SF23">
    <property type="entry name" value="ACETYLTRANSFERASE C18B11.09C-RELATED"/>
    <property type="match status" value="1"/>
</dbReference>
<keyword evidence="3" id="KW-0677">Repeat</keyword>
<name>A0A660DYV8_9LACO</name>
<evidence type="ECO:0000256" key="1">
    <source>
        <dbReference type="ARBA" id="ARBA00007274"/>
    </source>
</evidence>
<dbReference type="AlphaFoldDB" id="A0A660DYV8"/>
<dbReference type="SUPFAM" id="SSF51161">
    <property type="entry name" value="Trimeric LpxA-like enzymes"/>
    <property type="match status" value="1"/>
</dbReference>
<comment type="similarity">
    <text evidence="1">Belongs to the transferase hexapeptide repeat family.</text>
</comment>
<dbReference type="InterPro" id="IPR051159">
    <property type="entry name" value="Hexapeptide_acetyltransf"/>
</dbReference>
<dbReference type="Gene3D" id="2.160.10.10">
    <property type="entry name" value="Hexapeptide repeat proteins"/>
    <property type="match status" value="1"/>
</dbReference>
<dbReference type="InterPro" id="IPR001451">
    <property type="entry name" value="Hexapep"/>
</dbReference>
<dbReference type="PANTHER" id="PTHR23416">
    <property type="entry name" value="SIALIC ACID SYNTHASE-RELATED"/>
    <property type="match status" value="1"/>
</dbReference>
<dbReference type="InterPro" id="IPR018357">
    <property type="entry name" value="Hexapep_transf_CS"/>
</dbReference>
<gene>
    <name evidence="4" type="ORF">MUDAN_MDHGFNIF_02999</name>
</gene>
<evidence type="ECO:0000256" key="3">
    <source>
        <dbReference type="ARBA" id="ARBA00022737"/>
    </source>
</evidence>